<proteinExistence type="predicted"/>
<organism evidence="2">
    <name type="scientific">Teleogryllus emma</name>
    <name type="common">emma field cricket</name>
    <dbReference type="NCBI Taxonomy" id="62746"/>
    <lineage>
        <taxon>Eukaryota</taxon>
        <taxon>Metazoa</taxon>
        <taxon>Ecdysozoa</taxon>
        <taxon>Arthropoda</taxon>
        <taxon>Hexapoda</taxon>
        <taxon>Insecta</taxon>
        <taxon>Pterygota</taxon>
        <taxon>Neoptera</taxon>
        <taxon>Polyneoptera</taxon>
        <taxon>Orthoptera</taxon>
        <taxon>Ensifera</taxon>
        <taxon>Gryllidea</taxon>
        <taxon>Grylloidea</taxon>
        <taxon>Gryllidae</taxon>
        <taxon>Gryllinae</taxon>
        <taxon>Teleogryllus</taxon>
    </lineage>
</organism>
<keyword evidence="1" id="KW-0472">Membrane</keyword>
<keyword evidence="2" id="KW-0496">Mitochondrion</keyword>
<geneLocation type="mitochondrion" evidence="2"/>
<evidence type="ECO:0000313" key="2">
    <source>
        <dbReference type="EMBL" id="ACB12518.1"/>
    </source>
</evidence>
<dbReference type="GeneID" id="7256491"/>
<dbReference type="EMBL" id="EU557269">
    <property type="protein sequence ID" value="ACB12518.1"/>
    <property type="molecule type" value="Genomic_DNA"/>
</dbReference>
<keyword evidence="1" id="KW-1133">Transmembrane helix</keyword>
<sequence>MMITSTINYFQPLFYTIIMNTLIINFTKKKDFKMEKNSSHLSWGIWIQKSGGSVTDFLLWEYLSKSSEIFSCNGGENLRYNSRGQYWWGSLFPTHYYGGVPPVILEWNQGVLQWAE</sequence>
<name>B8QI05_9ORTH</name>
<accession>B8QI05</accession>
<dbReference type="CTD" id="4537"/>
<protein>
    <submittedName>
        <fullName evidence="2">NADH dehydrogenase subunit 3</fullName>
    </submittedName>
</protein>
<evidence type="ECO:0000256" key="1">
    <source>
        <dbReference type="SAM" id="Phobius"/>
    </source>
</evidence>
<reference evidence="2" key="1">
    <citation type="submission" date="2008-03" db="EMBL/GenBank/DDBJ databases">
        <title>The complete mitochondrial genome of the Teleogryllus emma.</title>
        <authorList>
            <person name="Ye W."/>
            <person name="Pan C."/>
            <person name="Huang Y."/>
        </authorList>
    </citation>
    <scope>NUCLEOTIDE SEQUENCE</scope>
</reference>
<gene>
    <name evidence="2" type="primary">ND3</name>
</gene>
<feature type="transmembrane region" description="Helical" evidence="1">
    <location>
        <begin position="6"/>
        <end position="26"/>
    </location>
</feature>
<keyword evidence="1" id="KW-0812">Transmembrane</keyword>
<dbReference type="RefSeq" id="YP_002456378.1">
    <property type="nucleotide sequence ID" value="NC_011823.1"/>
</dbReference>
<dbReference type="AlphaFoldDB" id="B8QI05"/>